<dbReference type="AlphaFoldDB" id="A0AAE8N7B3"/>
<dbReference type="InterPro" id="IPR007568">
    <property type="entry name" value="RTA1"/>
</dbReference>
<dbReference type="PANTHER" id="PTHR31465:SF34">
    <property type="entry name" value="DOMAIN PROTEIN, PUTATIVE (AFU_ORTHOLOGUE AFUA_3G00480)-RELATED"/>
    <property type="match status" value="1"/>
</dbReference>
<dbReference type="GO" id="GO:0016020">
    <property type="term" value="C:membrane"/>
    <property type="evidence" value="ECO:0007669"/>
    <property type="project" value="UniProtKB-SubCell"/>
</dbReference>
<evidence type="ECO:0000256" key="2">
    <source>
        <dbReference type="ARBA" id="ARBA00022692"/>
    </source>
</evidence>
<dbReference type="PANTHER" id="PTHR31465">
    <property type="entry name" value="PROTEIN RTA1-RELATED"/>
    <property type="match status" value="1"/>
</dbReference>
<sequence length="338" mass="38002">MSDGQPVEGSLYFYAPNKPAAIFFAVAFFISGAAHLWQTINYKAWRVTGYFPFCAALFAAGFALRAYGAFDYDNMPIYLTSTILIYASPPILELANYHILGRIMYYVPYCAPLHPGRVLTTFGTLSFLVEVLNGVGIAWLARPGADPTIHKVGDALTKASLILQVGVISLFVVLAALFQRRCAREGVGSRPEILKPLVTLYVSMGLISARTIYRIVEHFGTSVLHKAVSDGVDLADLSPIIRYEWFFYVFEATLMVINTYMWNVFHPIMSLPRDYHVYLSRKGHTQIKGRGWEDDRPFLVTWMDPLGLFLKGDESKKPFWDVDEPDEAKNLTSRSEAV</sequence>
<feature type="transmembrane region" description="Helical" evidence="5">
    <location>
        <begin position="76"/>
        <end position="97"/>
    </location>
</feature>
<evidence type="ECO:0000313" key="6">
    <source>
        <dbReference type="EMBL" id="SPO06503.1"/>
    </source>
</evidence>
<comment type="caution">
    <text evidence="6">The sequence shown here is derived from an EMBL/GenBank/DDBJ whole genome shotgun (WGS) entry which is preliminary data.</text>
</comment>
<gene>
    <name evidence="6" type="ORF">DNG_09193</name>
</gene>
<evidence type="ECO:0000256" key="3">
    <source>
        <dbReference type="ARBA" id="ARBA00022989"/>
    </source>
</evidence>
<reference evidence="6" key="1">
    <citation type="submission" date="2018-03" db="EMBL/GenBank/DDBJ databases">
        <authorList>
            <person name="Guldener U."/>
        </authorList>
    </citation>
    <scope>NUCLEOTIDE SEQUENCE</scope>
</reference>
<organism evidence="6 7">
    <name type="scientific">Cephalotrichum gorgonifer</name>
    <dbReference type="NCBI Taxonomy" id="2041049"/>
    <lineage>
        <taxon>Eukaryota</taxon>
        <taxon>Fungi</taxon>
        <taxon>Dikarya</taxon>
        <taxon>Ascomycota</taxon>
        <taxon>Pezizomycotina</taxon>
        <taxon>Sordariomycetes</taxon>
        <taxon>Hypocreomycetidae</taxon>
        <taxon>Microascales</taxon>
        <taxon>Microascaceae</taxon>
        <taxon>Cephalotrichum</taxon>
    </lineage>
</organism>
<evidence type="ECO:0000256" key="5">
    <source>
        <dbReference type="SAM" id="Phobius"/>
    </source>
</evidence>
<name>A0AAE8N7B3_9PEZI</name>
<dbReference type="EMBL" id="ONZQ02000016">
    <property type="protein sequence ID" value="SPO06503.1"/>
    <property type="molecule type" value="Genomic_DNA"/>
</dbReference>
<feature type="transmembrane region" description="Helical" evidence="5">
    <location>
        <begin position="49"/>
        <end position="70"/>
    </location>
</feature>
<keyword evidence="7" id="KW-1185">Reference proteome</keyword>
<evidence type="ECO:0000256" key="1">
    <source>
        <dbReference type="ARBA" id="ARBA00004141"/>
    </source>
</evidence>
<keyword evidence="3 5" id="KW-1133">Transmembrane helix</keyword>
<feature type="transmembrane region" description="Helical" evidence="5">
    <location>
        <begin position="118"/>
        <end position="141"/>
    </location>
</feature>
<keyword evidence="2 5" id="KW-0812">Transmembrane</keyword>
<comment type="subcellular location">
    <subcellularLocation>
        <location evidence="1">Membrane</location>
        <topology evidence="1">Multi-pass membrane protein</topology>
    </subcellularLocation>
</comment>
<feature type="transmembrane region" description="Helical" evidence="5">
    <location>
        <begin position="20"/>
        <end position="37"/>
    </location>
</feature>
<accession>A0AAE8N7B3</accession>
<keyword evidence="4 5" id="KW-0472">Membrane</keyword>
<evidence type="ECO:0000256" key="4">
    <source>
        <dbReference type="ARBA" id="ARBA00023136"/>
    </source>
</evidence>
<feature type="transmembrane region" description="Helical" evidence="5">
    <location>
        <begin position="161"/>
        <end position="178"/>
    </location>
</feature>
<dbReference type="Pfam" id="PF04479">
    <property type="entry name" value="RTA1"/>
    <property type="match status" value="1"/>
</dbReference>
<evidence type="ECO:0000313" key="7">
    <source>
        <dbReference type="Proteomes" id="UP001187682"/>
    </source>
</evidence>
<dbReference type="Proteomes" id="UP001187682">
    <property type="component" value="Unassembled WGS sequence"/>
</dbReference>
<protein>
    <submittedName>
        <fullName evidence="6">Related to Rtm1p</fullName>
    </submittedName>
</protein>
<proteinExistence type="predicted"/>
<feature type="transmembrane region" description="Helical" evidence="5">
    <location>
        <begin position="245"/>
        <end position="265"/>
    </location>
</feature>